<evidence type="ECO:0000313" key="1">
    <source>
        <dbReference type="EMBL" id="OBQ72488.1"/>
    </source>
</evidence>
<comment type="caution">
    <text evidence="1">The sequence shown here is derived from an EMBL/GenBank/DDBJ whole genome shotgun (WGS) entry which is preliminary data.</text>
</comment>
<reference evidence="1 2" key="1">
    <citation type="submission" date="2016-05" db="EMBL/GenBank/DDBJ databases">
        <authorList>
            <person name="Ramsay J.P."/>
        </authorList>
    </citation>
    <scope>NUCLEOTIDE SEQUENCE [LARGE SCALE GENOMIC DNA]</scope>
    <source>
        <strain evidence="1 2">NZP2042</strain>
    </source>
</reference>
<sequence length="351" mass="38264">MRRVLLAATSLLSLAISGQTALAADDAVPEAPYVDDRSSAEAVIRSLYSAISRHEFARAWGYYGDTKPAKDFDSFVKGYDGTNKVEVATGAISDEGAAGSIFYNVPVAIRATDKSGGEKVFAGCYTLRQVNAQIQAAPPFDPIHIEKGALKPSTADFEKAVPPSCGDGPQPPKKDTALEQAKKAFLATYGDQCDKELLANEPETFSIKYKDKDAQPADPDKETRLFHFSCSAAAYNENSVYYMSDDVSGVRQLQFTEPEMDIRYVNNDSEGKVESMHIVGFLTTGWATNSDYDKNAHTITTFNKWRGVGDASSSGTYLFRNGDFSLVQYDVDASYDGEENPQTVVDYNTAP</sequence>
<proteinExistence type="predicted"/>
<organism evidence="1 2">
    <name type="scientific">Rhizobium loti</name>
    <name type="common">Mesorhizobium loti</name>
    <dbReference type="NCBI Taxonomy" id="381"/>
    <lineage>
        <taxon>Bacteria</taxon>
        <taxon>Pseudomonadati</taxon>
        <taxon>Pseudomonadota</taxon>
        <taxon>Alphaproteobacteria</taxon>
        <taxon>Hyphomicrobiales</taxon>
        <taxon>Phyllobacteriaceae</taxon>
        <taxon>Mesorhizobium</taxon>
    </lineage>
</organism>
<gene>
    <name evidence="1" type="ORF">A8145_06710</name>
</gene>
<protein>
    <submittedName>
        <fullName evidence="1">DUF1176 domain-containing protein</fullName>
    </submittedName>
</protein>
<accession>A0A6M7U6F7</accession>
<dbReference type="Proteomes" id="UP000093737">
    <property type="component" value="Unassembled WGS sequence"/>
</dbReference>
<dbReference type="AlphaFoldDB" id="A0A6M7U6F7"/>
<dbReference type="Pfam" id="PF06674">
    <property type="entry name" value="DUF1176"/>
    <property type="match status" value="1"/>
</dbReference>
<name>A0A6M7U6F7_RHILI</name>
<dbReference type="EMBL" id="LYTK01000001">
    <property type="protein sequence ID" value="OBQ72488.1"/>
    <property type="molecule type" value="Genomic_DNA"/>
</dbReference>
<dbReference type="InterPro" id="IPR009560">
    <property type="entry name" value="DUF1176"/>
</dbReference>
<dbReference type="RefSeq" id="WP_056562159.1">
    <property type="nucleotide sequence ID" value="NZ_CP033334.1"/>
</dbReference>
<evidence type="ECO:0000313" key="2">
    <source>
        <dbReference type="Proteomes" id="UP000093737"/>
    </source>
</evidence>